<evidence type="ECO:0008006" key="11">
    <source>
        <dbReference type="Google" id="ProtNLM"/>
    </source>
</evidence>
<feature type="transmembrane region" description="Helical" evidence="8">
    <location>
        <begin position="215"/>
        <end position="235"/>
    </location>
</feature>
<feature type="transmembrane region" description="Helical" evidence="8">
    <location>
        <begin position="255"/>
        <end position="275"/>
    </location>
</feature>
<evidence type="ECO:0000256" key="2">
    <source>
        <dbReference type="ARBA" id="ARBA00022475"/>
    </source>
</evidence>
<feature type="transmembrane region" description="Helical" evidence="8">
    <location>
        <begin position="81"/>
        <end position="110"/>
    </location>
</feature>
<sequence>MIAAYSFYVKTRNRLFVPSIQRLCIPVLCFIAFALALPYFSDNAPTASEFDAIPAFVSLVFAFALLFSSQTVLANKSDNTLAICIALVLVFPSFQTTLLASMMAGIWLVVRAGKQHTAMQQAGVILIAHAFMAFMTFYSLKWFTEPLLAVDASLVAALLWVTTGTGEAIGNVYFGAADHQVLMLRNCSSLPAIFSAIACWIAISRWHGISVCRREALVIACLVCLLLILNIARLFSMGLSMSWLDWWHSADGEDIYLTLSALTTLAVIYGGLRFVDKK</sequence>
<feature type="transmembrane region" description="Helical" evidence="8">
    <location>
        <begin position="122"/>
        <end position="140"/>
    </location>
</feature>
<name>A0ABT5QTB9_9GAMM</name>
<evidence type="ECO:0000256" key="6">
    <source>
        <dbReference type="ARBA" id="ARBA00022989"/>
    </source>
</evidence>
<dbReference type="InterPro" id="IPR026392">
    <property type="entry name" value="Exo/Archaeosortase_dom"/>
</dbReference>
<accession>A0ABT5QTB9</accession>
<organism evidence="9 10">
    <name type="scientific">Enterovibrio qingdaonensis</name>
    <dbReference type="NCBI Taxonomy" id="2899818"/>
    <lineage>
        <taxon>Bacteria</taxon>
        <taxon>Pseudomonadati</taxon>
        <taxon>Pseudomonadota</taxon>
        <taxon>Gammaproteobacteria</taxon>
        <taxon>Vibrionales</taxon>
        <taxon>Vibrionaceae</taxon>
        <taxon>Enterovibrio</taxon>
    </lineage>
</organism>
<comment type="subcellular location">
    <subcellularLocation>
        <location evidence="1">Cell membrane</location>
        <topology evidence="1">Multi-pass membrane protein</topology>
    </subcellularLocation>
</comment>
<reference evidence="9" key="1">
    <citation type="submission" date="2021-12" db="EMBL/GenBank/DDBJ databases">
        <title>Enterovibrio ZSDZ35 sp. nov. and Enterovibrio ZSDZ42 sp. nov., isolated from coastal seawater in Qingdao.</title>
        <authorList>
            <person name="Zhang P."/>
        </authorList>
    </citation>
    <scope>NUCLEOTIDE SEQUENCE</scope>
    <source>
        <strain evidence="9">ZSDZ35</strain>
    </source>
</reference>
<evidence type="ECO:0000256" key="7">
    <source>
        <dbReference type="ARBA" id="ARBA00023136"/>
    </source>
</evidence>
<feature type="transmembrane region" description="Helical" evidence="8">
    <location>
        <begin position="52"/>
        <end position="74"/>
    </location>
</feature>
<protein>
    <recommendedName>
        <fullName evidence="11">Exosortase/archaeosortase family protein</fullName>
    </recommendedName>
</protein>
<evidence type="ECO:0000256" key="3">
    <source>
        <dbReference type="ARBA" id="ARBA00022670"/>
    </source>
</evidence>
<keyword evidence="10" id="KW-1185">Reference proteome</keyword>
<dbReference type="RefSeq" id="WP_274145203.1">
    <property type="nucleotide sequence ID" value="NZ_JAJUBB010000026.1"/>
</dbReference>
<dbReference type="EMBL" id="JAJUBB010000026">
    <property type="protein sequence ID" value="MDD1783948.1"/>
    <property type="molecule type" value="Genomic_DNA"/>
</dbReference>
<evidence type="ECO:0000256" key="8">
    <source>
        <dbReference type="SAM" id="Phobius"/>
    </source>
</evidence>
<feature type="transmembrane region" description="Helical" evidence="8">
    <location>
        <begin position="147"/>
        <end position="163"/>
    </location>
</feature>
<dbReference type="NCBIfam" id="TIGR04178">
    <property type="entry name" value="exo_archaeo"/>
    <property type="match status" value="1"/>
</dbReference>
<evidence type="ECO:0000313" key="9">
    <source>
        <dbReference type="EMBL" id="MDD1783948.1"/>
    </source>
</evidence>
<keyword evidence="3" id="KW-0645">Protease</keyword>
<keyword evidence="4 8" id="KW-0812">Transmembrane</keyword>
<keyword evidence="6 8" id="KW-1133">Transmembrane helix</keyword>
<evidence type="ECO:0000256" key="1">
    <source>
        <dbReference type="ARBA" id="ARBA00004651"/>
    </source>
</evidence>
<evidence type="ECO:0000256" key="5">
    <source>
        <dbReference type="ARBA" id="ARBA00022801"/>
    </source>
</evidence>
<keyword evidence="5" id="KW-0378">Hydrolase</keyword>
<feature type="transmembrane region" description="Helical" evidence="8">
    <location>
        <begin position="20"/>
        <end position="40"/>
    </location>
</feature>
<dbReference type="Proteomes" id="UP001149821">
    <property type="component" value="Unassembled WGS sequence"/>
</dbReference>
<gene>
    <name evidence="9" type="ORF">LRP49_22470</name>
</gene>
<keyword evidence="7 8" id="KW-0472">Membrane</keyword>
<evidence type="ECO:0000313" key="10">
    <source>
        <dbReference type="Proteomes" id="UP001149821"/>
    </source>
</evidence>
<proteinExistence type="predicted"/>
<feature type="transmembrane region" description="Helical" evidence="8">
    <location>
        <begin position="183"/>
        <end position="203"/>
    </location>
</feature>
<evidence type="ECO:0000256" key="4">
    <source>
        <dbReference type="ARBA" id="ARBA00022692"/>
    </source>
</evidence>
<keyword evidence="2" id="KW-1003">Cell membrane</keyword>
<comment type="caution">
    <text evidence="9">The sequence shown here is derived from an EMBL/GenBank/DDBJ whole genome shotgun (WGS) entry which is preliminary data.</text>
</comment>